<dbReference type="PROSITE" id="PS51755">
    <property type="entry name" value="OMPR_PHOB"/>
    <property type="match status" value="1"/>
</dbReference>
<organism evidence="8 9">
    <name type="scientific">Pseudonocardia benzenivorans</name>
    <dbReference type="NCBI Taxonomy" id="228005"/>
    <lineage>
        <taxon>Bacteria</taxon>
        <taxon>Bacillati</taxon>
        <taxon>Actinomycetota</taxon>
        <taxon>Actinomycetes</taxon>
        <taxon>Pseudonocardiales</taxon>
        <taxon>Pseudonocardiaceae</taxon>
        <taxon>Pseudonocardia</taxon>
    </lineage>
</organism>
<dbReference type="CDD" id="cd00383">
    <property type="entry name" value="trans_reg_C"/>
    <property type="match status" value="1"/>
</dbReference>
<keyword evidence="1 4" id="KW-0597">Phosphoprotein</keyword>
<dbReference type="SUPFAM" id="SSF52172">
    <property type="entry name" value="CheY-like"/>
    <property type="match status" value="1"/>
</dbReference>
<sequence>MARLLLVEDDETIGGALARSLTLHGHEVVWSQDGGAAVREGARASFDLVLLDLGLPDLDGIAVCRELRPALPDAVIVMLTARDEEMDVVLGLESGADDYLVKPVRLGELHARVRAHLRRAEAGGHQPPTELGDLVLDFASRRVTVNGGELHLRPREYDLLARLAANPGVAVSRDVLIAEVWDENWFGSTKTLDVHVASIRRQLAAAGSVRMPTIVTLRGHGYRLDPPA</sequence>
<dbReference type="Gene3D" id="3.40.50.2300">
    <property type="match status" value="1"/>
</dbReference>
<dbReference type="PANTHER" id="PTHR48111">
    <property type="entry name" value="REGULATOR OF RPOS"/>
    <property type="match status" value="1"/>
</dbReference>
<dbReference type="EMBL" id="JBHTMB010000062">
    <property type="protein sequence ID" value="MFD1233446.1"/>
    <property type="molecule type" value="Genomic_DNA"/>
</dbReference>
<feature type="domain" description="Response regulatory" evidence="6">
    <location>
        <begin position="3"/>
        <end position="117"/>
    </location>
</feature>
<keyword evidence="2" id="KW-0902">Two-component regulatory system</keyword>
<dbReference type="Gene3D" id="1.10.10.10">
    <property type="entry name" value="Winged helix-like DNA-binding domain superfamily/Winged helix DNA-binding domain"/>
    <property type="match status" value="1"/>
</dbReference>
<protein>
    <submittedName>
        <fullName evidence="8">Response regulator transcription factor</fullName>
    </submittedName>
</protein>
<evidence type="ECO:0000259" key="6">
    <source>
        <dbReference type="PROSITE" id="PS50110"/>
    </source>
</evidence>
<dbReference type="InterPro" id="IPR039420">
    <property type="entry name" value="WalR-like"/>
</dbReference>
<dbReference type="Proteomes" id="UP001597182">
    <property type="component" value="Unassembled WGS sequence"/>
</dbReference>
<evidence type="ECO:0000256" key="5">
    <source>
        <dbReference type="PROSITE-ProRule" id="PRU01091"/>
    </source>
</evidence>
<dbReference type="Pfam" id="PF00486">
    <property type="entry name" value="Trans_reg_C"/>
    <property type="match status" value="1"/>
</dbReference>
<evidence type="ECO:0000313" key="9">
    <source>
        <dbReference type="Proteomes" id="UP001597182"/>
    </source>
</evidence>
<evidence type="ECO:0000256" key="1">
    <source>
        <dbReference type="ARBA" id="ARBA00022553"/>
    </source>
</evidence>
<evidence type="ECO:0000256" key="2">
    <source>
        <dbReference type="ARBA" id="ARBA00023012"/>
    </source>
</evidence>
<feature type="modified residue" description="4-aspartylphosphate" evidence="4">
    <location>
        <position position="52"/>
    </location>
</feature>
<feature type="DNA-binding region" description="OmpR/PhoB-type" evidence="5">
    <location>
        <begin position="126"/>
        <end position="226"/>
    </location>
</feature>
<reference evidence="9" key="1">
    <citation type="journal article" date="2019" name="Int. J. Syst. Evol. Microbiol.">
        <title>The Global Catalogue of Microorganisms (GCM) 10K type strain sequencing project: providing services to taxonomists for standard genome sequencing and annotation.</title>
        <authorList>
            <consortium name="The Broad Institute Genomics Platform"/>
            <consortium name="The Broad Institute Genome Sequencing Center for Infectious Disease"/>
            <person name="Wu L."/>
            <person name="Ma J."/>
        </authorList>
    </citation>
    <scope>NUCLEOTIDE SEQUENCE [LARGE SCALE GENOMIC DNA]</scope>
    <source>
        <strain evidence="9">CCUG 49018</strain>
    </source>
</reference>
<gene>
    <name evidence="8" type="ORF">ACFQ34_09150</name>
</gene>
<dbReference type="RefSeq" id="WP_379652867.1">
    <property type="nucleotide sequence ID" value="NZ_JBHTMB010000062.1"/>
</dbReference>
<dbReference type="InterPro" id="IPR036388">
    <property type="entry name" value="WH-like_DNA-bd_sf"/>
</dbReference>
<keyword evidence="3 5" id="KW-0238">DNA-binding</keyword>
<evidence type="ECO:0000256" key="4">
    <source>
        <dbReference type="PROSITE-ProRule" id="PRU00169"/>
    </source>
</evidence>
<evidence type="ECO:0000259" key="7">
    <source>
        <dbReference type="PROSITE" id="PS51755"/>
    </source>
</evidence>
<comment type="caution">
    <text evidence="8">The sequence shown here is derived from an EMBL/GenBank/DDBJ whole genome shotgun (WGS) entry which is preliminary data.</text>
</comment>
<dbReference type="InterPro" id="IPR001789">
    <property type="entry name" value="Sig_transdc_resp-reg_receiver"/>
</dbReference>
<feature type="domain" description="OmpR/PhoB-type" evidence="7">
    <location>
        <begin position="126"/>
        <end position="226"/>
    </location>
</feature>
<accession>A0ABW3VDU2</accession>
<name>A0ABW3VDU2_9PSEU</name>
<proteinExistence type="predicted"/>
<dbReference type="Gene3D" id="6.10.250.690">
    <property type="match status" value="1"/>
</dbReference>
<evidence type="ECO:0000313" key="8">
    <source>
        <dbReference type="EMBL" id="MFD1233446.1"/>
    </source>
</evidence>
<dbReference type="PANTHER" id="PTHR48111:SF40">
    <property type="entry name" value="PHOSPHATE REGULON TRANSCRIPTIONAL REGULATORY PROTEIN PHOB"/>
    <property type="match status" value="1"/>
</dbReference>
<dbReference type="PROSITE" id="PS50110">
    <property type="entry name" value="RESPONSE_REGULATORY"/>
    <property type="match status" value="1"/>
</dbReference>
<dbReference type="InterPro" id="IPR001867">
    <property type="entry name" value="OmpR/PhoB-type_DNA-bd"/>
</dbReference>
<dbReference type="InterPro" id="IPR011006">
    <property type="entry name" value="CheY-like_superfamily"/>
</dbReference>
<dbReference type="SMART" id="SM00862">
    <property type="entry name" value="Trans_reg_C"/>
    <property type="match status" value="1"/>
</dbReference>
<evidence type="ECO:0000256" key="3">
    <source>
        <dbReference type="ARBA" id="ARBA00023125"/>
    </source>
</evidence>
<dbReference type="Pfam" id="PF00072">
    <property type="entry name" value="Response_reg"/>
    <property type="match status" value="1"/>
</dbReference>
<keyword evidence="9" id="KW-1185">Reference proteome</keyword>
<dbReference type="SMART" id="SM00448">
    <property type="entry name" value="REC"/>
    <property type="match status" value="1"/>
</dbReference>